<feature type="domain" description="DUF2061" evidence="2">
    <location>
        <begin position="9"/>
        <end position="60"/>
    </location>
</feature>
<dbReference type="KEGG" id="sku:Sulku_1055"/>
<evidence type="ECO:0000313" key="4">
    <source>
        <dbReference type="Proteomes" id="UP000008721"/>
    </source>
</evidence>
<dbReference type="HOGENOM" id="CLU_160691_3_0_7"/>
<dbReference type="OrthoDB" id="197461at2"/>
<evidence type="ECO:0000256" key="1">
    <source>
        <dbReference type="SAM" id="Phobius"/>
    </source>
</evidence>
<dbReference type="STRING" id="709032.Sulku_1055"/>
<accession>E4U348</accession>
<reference evidence="3 4" key="1">
    <citation type="journal article" date="2012" name="Stand. Genomic Sci.">
        <title>Complete genome sequence of the sulfur compounds oxidizing chemolithoautotroph Sulfuricurvum kujiense type strain (YK-1(T)).</title>
        <authorList>
            <person name="Han C."/>
            <person name="Kotsyurbenko O."/>
            <person name="Chertkov O."/>
            <person name="Held B."/>
            <person name="Lapidus A."/>
            <person name="Nolan M."/>
            <person name="Lucas S."/>
            <person name="Hammon N."/>
            <person name="Deshpande S."/>
            <person name="Cheng J.F."/>
            <person name="Tapia R."/>
            <person name="Goodwin L.A."/>
            <person name="Pitluck S."/>
            <person name="Liolios K."/>
            <person name="Pagani I."/>
            <person name="Ivanova N."/>
            <person name="Mavromatis K."/>
            <person name="Mikhailova N."/>
            <person name="Pati A."/>
            <person name="Chen A."/>
            <person name="Palaniappan K."/>
            <person name="Land M."/>
            <person name="Hauser L."/>
            <person name="Chang Y.J."/>
            <person name="Jeffries C.D."/>
            <person name="Brambilla E.M."/>
            <person name="Rohde M."/>
            <person name="Spring S."/>
            <person name="Sikorski J."/>
            <person name="Goker M."/>
            <person name="Woyke T."/>
            <person name="Bristow J."/>
            <person name="Eisen J.A."/>
            <person name="Markowitz V."/>
            <person name="Hugenholtz P."/>
            <person name="Kyrpides N.C."/>
            <person name="Klenk H.P."/>
            <person name="Detter J.C."/>
        </authorList>
    </citation>
    <scope>NUCLEOTIDE SEQUENCE [LARGE SCALE GENOMIC DNA]</scope>
    <source>
        <strain evidence="4">ATCC BAA-921 / DSM 16994 / JCM 11577 / YK-1</strain>
    </source>
</reference>
<dbReference type="RefSeq" id="WP_013459915.1">
    <property type="nucleotide sequence ID" value="NC_014762.1"/>
</dbReference>
<name>E4U348_SULKY</name>
<evidence type="ECO:0000313" key="3">
    <source>
        <dbReference type="EMBL" id="ADR33718.1"/>
    </source>
</evidence>
<proteinExistence type="predicted"/>
<sequence length="76" mass="8862">MKEKHYRSVIKAVSWRTVGTIDTMIVSFFITGNLVMAVSIGSVEVLTKMVLYYFHERAWDKTNFGRIKVVENDYQI</sequence>
<dbReference type="eggNOG" id="COG3205">
    <property type="taxonomic scope" value="Bacteria"/>
</dbReference>
<dbReference type="InterPro" id="IPR018638">
    <property type="entry name" value="DUF2061_membrane"/>
</dbReference>
<keyword evidence="4" id="KW-1185">Reference proteome</keyword>
<dbReference type="EMBL" id="CP002355">
    <property type="protein sequence ID" value="ADR33718.1"/>
    <property type="molecule type" value="Genomic_DNA"/>
</dbReference>
<gene>
    <name evidence="3" type="ordered locus">Sulku_1055</name>
</gene>
<dbReference type="Proteomes" id="UP000008721">
    <property type="component" value="Chromosome"/>
</dbReference>
<feature type="transmembrane region" description="Helical" evidence="1">
    <location>
        <begin position="21"/>
        <end position="43"/>
    </location>
</feature>
<keyword evidence="1" id="KW-1133">Transmembrane helix</keyword>
<keyword evidence="1" id="KW-0812">Transmembrane</keyword>
<dbReference type="Pfam" id="PF09834">
    <property type="entry name" value="DUF2061"/>
    <property type="match status" value="1"/>
</dbReference>
<protein>
    <recommendedName>
        <fullName evidence="2">DUF2061 domain-containing protein</fullName>
    </recommendedName>
</protein>
<keyword evidence="1" id="KW-0472">Membrane</keyword>
<organism evidence="3 4">
    <name type="scientific">Sulfuricurvum kujiense (strain ATCC BAA-921 / DSM 16994 / JCM 11577 / YK-1)</name>
    <dbReference type="NCBI Taxonomy" id="709032"/>
    <lineage>
        <taxon>Bacteria</taxon>
        <taxon>Pseudomonadati</taxon>
        <taxon>Campylobacterota</taxon>
        <taxon>Epsilonproteobacteria</taxon>
        <taxon>Campylobacterales</taxon>
        <taxon>Sulfurimonadaceae</taxon>
        <taxon>Sulfuricurvum</taxon>
    </lineage>
</organism>
<evidence type="ECO:0000259" key="2">
    <source>
        <dbReference type="Pfam" id="PF09834"/>
    </source>
</evidence>
<dbReference type="AlphaFoldDB" id="E4U348"/>